<keyword evidence="2" id="KW-0479">Metal-binding</keyword>
<proteinExistence type="predicted"/>
<evidence type="ECO:0000259" key="7">
    <source>
        <dbReference type="PROSITE" id="PS50158"/>
    </source>
</evidence>
<evidence type="ECO:0000313" key="10">
    <source>
        <dbReference type="Proteomes" id="UP001367508"/>
    </source>
</evidence>
<dbReference type="InterPro" id="IPR001878">
    <property type="entry name" value="Znf_CCHC"/>
</dbReference>
<dbReference type="InterPro" id="IPR025724">
    <property type="entry name" value="GAG-pre-integrase_dom"/>
</dbReference>
<dbReference type="SUPFAM" id="SSF53098">
    <property type="entry name" value="Ribonuclease H-like"/>
    <property type="match status" value="1"/>
</dbReference>
<comment type="caution">
    <text evidence="9">The sequence shown here is derived from an EMBL/GenBank/DDBJ whole genome shotgun (WGS) entry which is preliminary data.</text>
</comment>
<reference evidence="9 10" key="1">
    <citation type="submission" date="2024-01" db="EMBL/GenBank/DDBJ databases">
        <title>The genomes of 5 underutilized Papilionoideae crops provide insights into root nodulation and disease resistanc.</title>
        <authorList>
            <person name="Jiang F."/>
        </authorList>
    </citation>
    <scope>NUCLEOTIDE SEQUENCE [LARGE SCALE GENOMIC DNA]</scope>
    <source>
        <strain evidence="9">LVBAO_FW01</strain>
        <tissue evidence="9">Leaves</tissue>
    </source>
</reference>
<dbReference type="SUPFAM" id="SSF56672">
    <property type="entry name" value="DNA/RNA polymerases"/>
    <property type="match status" value="1"/>
</dbReference>
<feature type="domain" description="CCHC-type" evidence="7">
    <location>
        <begin position="279"/>
        <end position="292"/>
    </location>
</feature>
<keyword evidence="10" id="KW-1185">Reference proteome</keyword>
<keyword evidence="3" id="KW-0064">Aspartyl protease</keyword>
<dbReference type="Pfam" id="PF25597">
    <property type="entry name" value="SH3_retrovirus"/>
    <property type="match status" value="1"/>
</dbReference>
<dbReference type="GO" id="GO:0006508">
    <property type="term" value="P:proteolysis"/>
    <property type="evidence" value="ECO:0007669"/>
    <property type="project" value="UniProtKB-KW"/>
</dbReference>
<evidence type="ECO:0000256" key="2">
    <source>
        <dbReference type="ARBA" id="ARBA00022723"/>
    </source>
</evidence>
<evidence type="ECO:0000256" key="4">
    <source>
        <dbReference type="ARBA" id="ARBA00022801"/>
    </source>
</evidence>
<sequence>MAGLTNGFPLPKLTKGANYDNWKVQMKALLGSQDNWDVVKTGYEEPANTNGYSNAQMNALKAVRAKDKAALYLLYLAVDESNFEKIANAKSSKVAWDTLKKANKGDKRVKQVRLQTLRGELENMRMKESESVSEFITRVEIVVNKLNRNGESISSNRVVEKILRSLTDDFENIVCAIEESKDLSTLTLEELAGSLEAHEQRRKNKKGESLEQALQAKATIEGEKVLYAQSTRGRGRGRGQGGRGRGGRGGQRNEQVGQQNWRGRGQARGGRTNTNNIECYNCGKYGHVAKDCYSVKCYNCGRLGHISKDCRSEKKREEPTNFLAEEEDEGLLLVTNIPETEVKLSCSNNSVWYLDTGASNHMCGDERLFKILSKAESGSVSFGDASKVAVKGRGTIWYQQRNGRIGEIRDIYYVPDLKSNILSMGQLMEKGYSVLMKDRELQLKDKLGRLVARVEMKKNRMYKLELKIVQDKCMQLDTEDEAMKWHFRFGHLHFGGLTELVKKKMVFGLPKMEFEKRFCEECVIGKQARTSFPRSSECRTKEQLGLIHTDVCGPITPESFSGKRYFVSFIDDFSRKAWVYFLKEKSEVFETFKKFKVKVEKEMSKVIKAVRSDRGGEFTSAEFKKYCEEHGIKRFLTAPYSPQQNGVAERKNRTILDTVRSMLKGKNMPKKFWAEAVQCAVYVQNRCPHAKLGERTPQEIWSGMKPSVSHLKVFGSVAYGQVPSQHRTKLEDRSKKYIFIGYDEKSKAYKLFDPVNKKVVVSRDVHVEESKQWCWSNPTEEGTSSEIIVPSTATTTEFSDEETEPQQPRMRSLQEIYDTTNEVHVVCLLADSEDLSFEKAIQDEKWRTAMDEEIGAIERNKTWELTDLPEGARPIGVKWVYKKKMNVEGEVERYKARLVVKGYRQKEGIDYDEVFAPVTRMESIRLLISLAAQNQWPILQMDVKSAFLNGVLKEEVYVEQPLGYMKRGDEKKVLRLRKALYGLKQAPRAWNEKIDGYFKKNGYEQCPYEHALYTKKSEKDMMVVALYVDDLIFTGSNAKLVKEFKEIMKKEFEMTDLGLMKYFLGLEVKQSEEGIFISQERYALEILKKFKMEDCNPASTPMELGTKLSKFDGGERADSGRYRSLIGSLRYLTNTRPDLMLSVGITSRFMENPSYTHWKALKRILRYVRGTLSLGLFYSKSDDYRLVGYSDSDWCGDVDDRKSTSGYVFLLGKTAFTWLSKKQPIVTLSTCEAEYVAASWSVCHAVWLSNLLRHLGVIRGEGTVIRVDNKSAIELAKNPVNHGRSKHIDVRFHFIREQVRKGKVELEHVESRAQAADMFTKPLPTTLLESCKRHYPEPAHEGFIHLTHLSSLKVINHLPSFPISNVLGLGCHVGFHLSTF</sequence>
<dbReference type="Gene3D" id="3.30.420.10">
    <property type="entry name" value="Ribonuclease H-like superfamily/Ribonuclease H"/>
    <property type="match status" value="1"/>
</dbReference>
<dbReference type="PANTHER" id="PTHR42648:SF18">
    <property type="entry name" value="RETROTRANSPOSON, UNCLASSIFIED-LIKE PROTEIN"/>
    <property type="match status" value="1"/>
</dbReference>
<dbReference type="GO" id="GO:0015074">
    <property type="term" value="P:DNA integration"/>
    <property type="evidence" value="ECO:0007669"/>
    <property type="project" value="InterPro"/>
</dbReference>
<evidence type="ECO:0000313" key="9">
    <source>
        <dbReference type="EMBL" id="KAK7336495.1"/>
    </source>
</evidence>
<dbReference type="InterPro" id="IPR001584">
    <property type="entry name" value="Integrase_cat-core"/>
</dbReference>
<dbReference type="PROSITE" id="PS50158">
    <property type="entry name" value="ZF_CCHC"/>
    <property type="match status" value="2"/>
</dbReference>
<keyword evidence="4" id="KW-0378">Hydrolase</keyword>
<dbReference type="PROSITE" id="PS50994">
    <property type="entry name" value="INTEGRASE"/>
    <property type="match status" value="1"/>
</dbReference>
<name>A0AAN9LI95_CANGL</name>
<dbReference type="Pfam" id="PF00665">
    <property type="entry name" value="rve"/>
    <property type="match status" value="1"/>
</dbReference>
<feature type="compositionally biased region" description="Gly residues" evidence="6">
    <location>
        <begin position="238"/>
        <end position="250"/>
    </location>
</feature>
<dbReference type="SMART" id="SM00343">
    <property type="entry name" value="ZnF_C2HC"/>
    <property type="match status" value="2"/>
</dbReference>
<feature type="domain" description="Integrase catalytic" evidence="8">
    <location>
        <begin position="529"/>
        <end position="705"/>
    </location>
</feature>
<dbReference type="GO" id="GO:0004190">
    <property type="term" value="F:aspartic-type endopeptidase activity"/>
    <property type="evidence" value="ECO:0007669"/>
    <property type="project" value="UniProtKB-KW"/>
</dbReference>
<evidence type="ECO:0000256" key="3">
    <source>
        <dbReference type="ARBA" id="ARBA00022750"/>
    </source>
</evidence>
<evidence type="ECO:0000259" key="8">
    <source>
        <dbReference type="PROSITE" id="PS50994"/>
    </source>
</evidence>
<dbReference type="SUPFAM" id="SSF57756">
    <property type="entry name" value="Retrovirus zinc finger-like domains"/>
    <property type="match status" value="1"/>
</dbReference>
<dbReference type="InterPro" id="IPR036397">
    <property type="entry name" value="RNaseH_sf"/>
</dbReference>
<dbReference type="InterPro" id="IPR039537">
    <property type="entry name" value="Retrotran_Ty1/copia-like"/>
</dbReference>
<dbReference type="Pfam" id="PF22936">
    <property type="entry name" value="Pol_BBD"/>
    <property type="match status" value="1"/>
</dbReference>
<dbReference type="Pfam" id="PF14223">
    <property type="entry name" value="Retrotran_gag_2"/>
    <property type="match status" value="1"/>
</dbReference>
<evidence type="ECO:0000256" key="5">
    <source>
        <dbReference type="PROSITE-ProRule" id="PRU00047"/>
    </source>
</evidence>
<evidence type="ECO:0000256" key="6">
    <source>
        <dbReference type="SAM" id="MobiDB-lite"/>
    </source>
</evidence>
<dbReference type="Proteomes" id="UP001367508">
    <property type="component" value="Unassembled WGS sequence"/>
</dbReference>
<dbReference type="Pfam" id="PF00098">
    <property type="entry name" value="zf-CCHC"/>
    <property type="match status" value="2"/>
</dbReference>
<keyword evidence="5" id="KW-0863">Zinc-finger</keyword>
<dbReference type="InterPro" id="IPR057670">
    <property type="entry name" value="SH3_retrovirus"/>
</dbReference>
<dbReference type="InterPro" id="IPR036875">
    <property type="entry name" value="Znf_CCHC_sf"/>
</dbReference>
<dbReference type="InterPro" id="IPR012337">
    <property type="entry name" value="RNaseH-like_sf"/>
</dbReference>
<dbReference type="Pfam" id="PF13976">
    <property type="entry name" value="gag_pre-integrs"/>
    <property type="match status" value="1"/>
</dbReference>
<dbReference type="EMBL" id="JAYMYQ010000004">
    <property type="protein sequence ID" value="KAK7336495.1"/>
    <property type="molecule type" value="Genomic_DNA"/>
</dbReference>
<dbReference type="GO" id="GO:0003676">
    <property type="term" value="F:nucleic acid binding"/>
    <property type="evidence" value="ECO:0007669"/>
    <property type="project" value="InterPro"/>
</dbReference>
<dbReference type="InterPro" id="IPR054722">
    <property type="entry name" value="PolX-like_BBD"/>
</dbReference>
<protein>
    <recommendedName>
        <fullName evidence="11">Retrovirus-related Pol polyprotein from transposon TNT 1-94</fullName>
    </recommendedName>
</protein>
<evidence type="ECO:0008006" key="11">
    <source>
        <dbReference type="Google" id="ProtNLM"/>
    </source>
</evidence>
<organism evidence="9 10">
    <name type="scientific">Canavalia gladiata</name>
    <name type="common">Sword bean</name>
    <name type="synonym">Dolichos gladiatus</name>
    <dbReference type="NCBI Taxonomy" id="3824"/>
    <lineage>
        <taxon>Eukaryota</taxon>
        <taxon>Viridiplantae</taxon>
        <taxon>Streptophyta</taxon>
        <taxon>Embryophyta</taxon>
        <taxon>Tracheophyta</taxon>
        <taxon>Spermatophyta</taxon>
        <taxon>Magnoliopsida</taxon>
        <taxon>eudicotyledons</taxon>
        <taxon>Gunneridae</taxon>
        <taxon>Pentapetalae</taxon>
        <taxon>rosids</taxon>
        <taxon>fabids</taxon>
        <taxon>Fabales</taxon>
        <taxon>Fabaceae</taxon>
        <taxon>Papilionoideae</taxon>
        <taxon>50 kb inversion clade</taxon>
        <taxon>NPAAA clade</taxon>
        <taxon>indigoferoid/millettioid clade</taxon>
        <taxon>Phaseoleae</taxon>
        <taxon>Canavalia</taxon>
    </lineage>
</organism>
<dbReference type="PANTHER" id="PTHR42648">
    <property type="entry name" value="TRANSPOSASE, PUTATIVE-RELATED"/>
    <property type="match status" value="1"/>
</dbReference>
<evidence type="ECO:0000256" key="1">
    <source>
        <dbReference type="ARBA" id="ARBA00022670"/>
    </source>
</evidence>
<dbReference type="GO" id="GO:0008270">
    <property type="term" value="F:zinc ion binding"/>
    <property type="evidence" value="ECO:0007669"/>
    <property type="project" value="UniProtKB-KW"/>
</dbReference>
<gene>
    <name evidence="9" type="ORF">VNO77_17037</name>
</gene>
<dbReference type="InterPro" id="IPR013103">
    <property type="entry name" value="RVT_2"/>
</dbReference>
<keyword evidence="5" id="KW-0862">Zinc</keyword>
<dbReference type="InterPro" id="IPR043502">
    <property type="entry name" value="DNA/RNA_pol_sf"/>
</dbReference>
<dbReference type="Gene3D" id="4.10.60.10">
    <property type="entry name" value="Zinc finger, CCHC-type"/>
    <property type="match status" value="1"/>
</dbReference>
<feature type="domain" description="CCHC-type" evidence="7">
    <location>
        <begin position="296"/>
        <end position="312"/>
    </location>
</feature>
<dbReference type="Pfam" id="PF07727">
    <property type="entry name" value="RVT_2"/>
    <property type="match status" value="1"/>
</dbReference>
<accession>A0AAN9LI95</accession>
<feature type="region of interest" description="Disordered" evidence="6">
    <location>
        <begin position="225"/>
        <end position="269"/>
    </location>
</feature>
<keyword evidence="1" id="KW-0645">Protease</keyword>
<dbReference type="CDD" id="cd09272">
    <property type="entry name" value="RNase_HI_RT_Ty1"/>
    <property type="match status" value="1"/>
</dbReference>